<feature type="domain" description="C2H2-type" evidence="14">
    <location>
        <begin position="282"/>
        <end position="309"/>
    </location>
</feature>
<feature type="compositionally biased region" description="Basic residues" evidence="13">
    <location>
        <begin position="211"/>
        <end position="221"/>
    </location>
</feature>
<dbReference type="FunFam" id="3.30.160.60:FF:003288">
    <property type="entry name" value="Uncharacterized protein"/>
    <property type="match status" value="1"/>
</dbReference>
<reference evidence="15" key="3">
    <citation type="submission" date="2025-09" db="UniProtKB">
        <authorList>
            <consortium name="Ensembl"/>
        </authorList>
    </citation>
    <scope>IDENTIFICATION</scope>
</reference>
<dbReference type="InterPro" id="IPR036236">
    <property type="entry name" value="Znf_C2H2_sf"/>
</dbReference>
<feature type="domain" description="C2H2-type" evidence="14">
    <location>
        <begin position="476"/>
        <end position="504"/>
    </location>
</feature>
<dbReference type="FunFam" id="3.30.160.60:FF:000358">
    <property type="entry name" value="zinc finger protein 24"/>
    <property type="match status" value="1"/>
</dbReference>
<evidence type="ECO:0000256" key="13">
    <source>
        <dbReference type="SAM" id="MobiDB-lite"/>
    </source>
</evidence>
<dbReference type="GO" id="GO:0005634">
    <property type="term" value="C:nucleus"/>
    <property type="evidence" value="ECO:0007669"/>
    <property type="project" value="UniProtKB-SubCell"/>
</dbReference>
<feature type="compositionally biased region" description="Polar residues" evidence="13">
    <location>
        <begin position="254"/>
        <end position="274"/>
    </location>
</feature>
<dbReference type="FunFam" id="3.30.160.60:FF:000056">
    <property type="entry name" value="Zinc finger and SCAN domain-containing 20"/>
    <property type="match status" value="1"/>
</dbReference>
<dbReference type="AlphaFoldDB" id="A0A670HMP6"/>
<dbReference type="GO" id="GO:0001228">
    <property type="term" value="F:DNA-binding transcription activator activity, RNA polymerase II-specific"/>
    <property type="evidence" value="ECO:0007669"/>
    <property type="project" value="TreeGrafter"/>
</dbReference>
<protein>
    <recommendedName>
        <fullName evidence="14">C2H2-type domain-containing protein</fullName>
    </recommendedName>
</protein>
<evidence type="ECO:0000256" key="5">
    <source>
        <dbReference type="ARBA" id="ARBA00022737"/>
    </source>
</evidence>
<dbReference type="InterPro" id="IPR013087">
    <property type="entry name" value="Znf_C2H2_type"/>
</dbReference>
<keyword evidence="7" id="KW-0862">Zinc</keyword>
<comment type="subcellular location">
    <subcellularLocation>
        <location evidence="2">Nucleus</location>
    </subcellularLocation>
</comment>
<comment type="similarity">
    <text evidence="3">Belongs to the krueppel C2H2-type zinc-finger protein family.</text>
</comment>
<keyword evidence="16" id="KW-1185">Reference proteome</keyword>
<evidence type="ECO:0000256" key="7">
    <source>
        <dbReference type="ARBA" id="ARBA00022833"/>
    </source>
</evidence>
<reference evidence="15" key="2">
    <citation type="submission" date="2025-08" db="UniProtKB">
        <authorList>
            <consortium name="Ensembl"/>
        </authorList>
    </citation>
    <scope>IDENTIFICATION</scope>
</reference>
<organism evidence="15 16">
    <name type="scientific">Podarcis muralis</name>
    <name type="common">Wall lizard</name>
    <name type="synonym">Lacerta muralis</name>
    <dbReference type="NCBI Taxonomy" id="64176"/>
    <lineage>
        <taxon>Eukaryota</taxon>
        <taxon>Metazoa</taxon>
        <taxon>Chordata</taxon>
        <taxon>Craniata</taxon>
        <taxon>Vertebrata</taxon>
        <taxon>Euteleostomi</taxon>
        <taxon>Lepidosauria</taxon>
        <taxon>Squamata</taxon>
        <taxon>Bifurcata</taxon>
        <taxon>Unidentata</taxon>
        <taxon>Episquamata</taxon>
        <taxon>Laterata</taxon>
        <taxon>Lacertibaenia</taxon>
        <taxon>Lacertidae</taxon>
        <taxon>Podarcis</taxon>
    </lineage>
</organism>
<feature type="domain" description="C2H2-type" evidence="14">
    <location>
        <begin position="338"/>
        <end position="365"/>
    </location>
</feature>
<evidence type="ECO:0000256" key="2">
    <source>
        <dbReference type="ARBA" id="ARBA00004123"/>
    </source>
</evidence>
<evidence type="ECO:0000256" key="6">
    <source>
        <dbReference type="ARBA" id="ARBA00022771"/>
    </source>
</evidence>
<feature type="domain" description="C2H2-type" evidence="14">
    <location>
        <begin position="573"/>
        <end position="600"/>
    </location>
</feature>
<dbReference type="Pfam" id="PF00096">
    <property type="entry name" value="zf-C2H2"/>
    <property type="match status" value="8"/>
</dbReference>
<keyword evidence="4" id="KW-0479">Metal-binding</keyword>
<evidence type="ECO:0000256" key="8">
    <source>
        <dbReference type="ARBA" id="ARBA00023015"/>
    </source>
</evidence>
<name>A0A670HMP6_PODMU</name>
<keyword evidence="8" id="KW-0805">Transcription regulation</keyword>
<feature type="domain" description="C2H2-type" evidence="14">
    <location>
        <begin position="394"/>
        <end position="421"/>
    </location>
</feature>
<accession>A0A670HMP6</accession>
<feature type="compositionally biased region" description="Basic and acidic residues" evidence="13">
    <location>
        <begin position="239"/>
        <end position="253"/>
    </location>
</feature>
<dbReference type="Gene3D" id="3.30.160.60">
    <property type="entry name" value="Classic Zinc Finger"/>
    <property type="match status" value="9"/>
</dbReference>
<dbReference type="PANTHER" id="PTHR24393">
    <property type="entry name" value="ZINC FINGER PROTEIN"/>
    <property type="match status" value="1"/>
</dbReference>
<comment type="function">
    <text evidence="1">May be involved in transcriptional regulation.</text>
</comment>
<evidence type="ECO:0000256" key="10">
    <source>
        <dbReference type="ARBA" id="ARBA00023163"/>
    </source>
</evidence>
<keyword evidence="10" id="KW-0804">Transcription</keyword>
<dbReference type="FunFam" id="3.30.160.60:FF:000363">
    <property type="entry name" value="Zinc finger protein 239"/>
    <property type="match status" value="1"/>
</dbReference>
<dbReference type="PROSITE" id="PS50157">
    <property type="entry name" value="ZINC_FINGER_C2H2_2"/>
    <property type="match status" value="9"/>
</dbReference>
<dbReference type="FunFam" id="3.30.160.60:FF:000176">
    <property type="entry name" value="zinc finger protein 70"/>
    <property type="match status" value="1"/>
</dbReference>
<sequence>MLETVPGAAEEQDVCIVGEENIWQNTNNCVRKEWLQDTHSVEGTVHSKLDSSVPSEPPAQTVGDAAKGQDICIVYDQGVLQKHTVHIRIGYPEETHPGEDVVKTIAGGRDWKGPNESTFQPAIDATKEQDSCIVREEMVSQKPIFQGTAPSEATAQRDMDAVSISLSDIHVFLLSYPAGVLQWRQNKRKTLKKPQDEMVEQNLLSHDGPRRQKRSHRKRKTDKSIVSQSDFFTEQGEQPENRDALRTSKKEKTIQTAESGEISSGSRNNGNSPTCPTEVKRFTCLECGRSFCRKWNLKVHKRTHTGEKPFKCLRCDKSFTYGSHLTRHQRTHTGEKPYKCLACDKSFTVRSHLTRHQRIHTGEKPFKCSKCEKSFTANSNLTEHIRTHTGEKPFKCSVCNKCFAKMSNLTRHQRIHRRERPHKCSVCGKCFSQKSNLTKDLKLHRRKTPFKLSLGRKSFSKSSNLLSQQIIRKKKYKCSACRKNYTKWSYLTKHKRIPQKANKPYKCSGCRKCFSNRSVLTRHKRIIHRWNKVYVCSKCKLTQQRNPTNARCVQKASVRAQVFPDIQGLAIQGKCEQCAKSFTRKSDFKRHRKHHTRETPNQGSNLSESLNDESRPHKGENAQRMETM</sequence>
<feature type="region of interest" description="Disordered" evidence="13">
    <location>
        <begin position="586"/>
        <end position="628"/>
    </location>
</feature>
<feature type="domain" description="C2H2-type" evidence="14">
    <location>
        <begin position="310"/>
        <end position="337"/>
    </location>
</feature>
<dbReference type="SUPFAM" id="SSF57667">
    <property type="entry name" value="beta-beta-alpha zinc fingers"/>
    <property type="match status" value="6"/>
</dbReference>
<dbReference type="OMA" id="HIRIGYP"/>
<keyword evidence="5" id="KW-0677">Repeat</keyword>
<evidence type="ECO:0000256" key="9">
    <source>
        <dbReference type="ARBA" id="ARBA00023125"/>
    </source>
</evidence>
<evidence type="ECO:0000313" key="16">
    <source>
        <dbReference type="Proteomes" id="UP000472272"/>
    </source>
</evidence>
<feature type="domain" description="C2H2-type" evidence="14">
    <location>
        <begin position="366"/>
        <end position="393"/>
    </location>
</feature>
<evidence type="ECO:0000259" key="14">
    <source>
        <dbReference type="PROSITE" id="PS50157"/>
    </source>
</evidence>
<evidence type="ECO:0000256" key="11">
    <source>
        <dbReference type="ARBA" id="ARBA00023242"/>
    </source>
</evidence>
<reference evidence="15 16" key="1">
    <citation type="journal article" date="2019" name="Proc. Natl. Acad. Sci. U.S.A.">
        <title>Regulatory changes in pterin and carotenoid genes underlie balanced color polymorphisms in the wall lizard.</title>
        <authorList>
            <person name="Andrade P."/>
            <person name="Pinho C."/>
            <person name="Perez I de Lanuza G."/>
            <person name="Afonso S."/>
            <person name="Brejcha J."/>
            <person name="Rubin C.J."/>
            <person name="Wallerman O."/>
            <person name="Pereira P."/>
            <person name="Sabatino S.J."/>
            <person name="Bellati A."/>
            <person name="Pellitteri-Rosa D."/>
            <person name="Bosakova Z."/>
            <person name="Bunikis I."/>
            <person name="Carretero M.A."/>
            <person name="Feiner N."/>
            <person name="Marsik P."/>
            <person name="Pauperio F."/>
            <person name="Salvi D."/>
            <person name="Soler L."/>
            <person name="While G.M."/>
            <person name="Uller T."/>
            <person name="Font E."/>
            <person name="Andersson L."/>
            <person name="Carneiro M."/>
        </authorList>
    </citation>
    <scope>NUCLEOTIDE SEQUENCE</scope>
</reference>
<proteinExistence type="inferred from homology"/>
<dbReference type="GeneTree" id="ENSGT01150000286944"/>
<dbReference type="FunFam" id="3.30.160.60:FF:000060">
    <property type="entry name" value="zinc finger protein 436"/>
    <property type="match status" value="1"/>
</dbReference>
<feature type="compositionally biased region" description="Basic and acidic residues" evidence="13">
    <location>
        <begin position="612"/>
        <end position="628"/>
    </location>
</feature>
<evidence type="ECO:0000313" key="15">
    <source>
        <dbReference type="Ensembl" id="ENSPMRP00000000771.1"/>
    </source>
</evidence>
<feature type="compositionally biased region" description="Polar residues" evidence="13">
    <location>
        <begin position="224"/>
        <end position="238"/>
    </location>
</feature>
<evidence type="ECO:0000256" key="1">
    <source>
        <dbReference type="ARBA" id="ARBA00003767"/>
    </source>
</evidence>
<feature type="compositionally biased region" description="Basic residues" evidence="13">
    <location>
        <begin position="587"/>
        <end position="596"/>
    </location>
</feature>
<dbReference type="FunFam" id="3.30.160.60:FF:002343">
    <property type="entry name" value="Zinc finger protein 33A"/>
    <property type="match status" value="1"/>
</dbReference>
<keyword evidence="9" id="KW-0238">DNA-binding</keyword>
<dbReference type="SMART" id="SM00355">
    <property type="entry name" value="ZnF_C2H2"/>
    <property type="match status" value="9"/>
</dbReference>
<evidence type="ECO:0000256" key="3">
    <source>
        <dbReference type="ARBA" id="ARBA00006991"/>
    </source>
</evidence>
<feature type="compositionally biased region" description="Polar residues" evidence="13">
    <location>
        <begin position="599"/>
        <end position="609"/>
    </location>
</feature>
<evidence type="ECO:0000256" key="4">
    <source>
        <dbReference type="ARBA" id="ARBA00022723"/>
    </source>
</evidence>
<feature type="region of interest" description="Disordered" evidence="13">
    <location>
        <begin position="189"/>
        <end position="274"/>
    </location>
</feature>
<feature type="domain" description="C2H2-type" evidence="14">
    <location>
        <begin position="505"/>
        <end position="533"/>
    </location>
</feature>
<dbReference type="Ensembl" id="ENSPMRT00000000817.1">
    <property type="protein sequence ID" value="ENSPMRP00000000771.1"/>
    <property type="gene ID" value="ENSPMRG00000000563.1"/>
</dbReference>
<dbReference type="PANTHER" id="PTHR24393:SF15">
    <property type="entry name" value="IP01243P-RELATED"/>
    <property type="match status" value="1"/>
</dbReference>
<evidence type="ECO:0000256" key="12">
    <source>
        <dbReference type="PROSITE-ProRule" id="PRU00042"/>
    </source>
</evidence>
<dbReference type="Proteomes" id="UP000472272">
    <property type="component" value="Chromosome 2"/>
</dbReference>
<dbReference type="GO" id="GO:0008270">
    <property type="term" value="F:zinc ion binding"/>
    <property type="evidence" value="ECO:0007669"/>
    <property type="project" value="UniProtKB-KW"/>
</dbReference>
<dbReference type="PROSITE" id="PS00028">
    <property type="entry name" value="ZINC_FINGER_C2H2_1"/>
    <property type="match status" value="7"/>
</dbReference>
<keyword evidence="11" id="KW-0539">Nucleus</keyword>
<keyword evidence="6 12" id="KW-0863">Zinc-finger</keyword>
<dbReference type="GO" id="GO:0000978">
    <property type="term" value="F:RNA polymerase II cis-regulatory region sequence-specific DNA binding"/>
    <property type="evidence" value="ECO:0007669"/>
    <property type="project" value="TreeGrafter"/>
</dbReference>
<feature type="domain" description="C2H2-type" evidence="14">
    <location>
        <begin position="422"/>
        <end position="449"/>
    </location>
</feature>